<evidence type="ECO:0000256" key="3">
    <source>
        <dbReference type="ARBA" id="ARBA00022544"/>
    </source>
</evidence>
<keyword evidence="11" id="KW-1185">Reference proteome</keyword>
<keyword evidence="3" id="KW-0309">Germination</keyword>
<sequence length="375" mass="41612">MRLMGICAVLLSSTIMLNGCWDYERLGAHALITGIAVDKYKAGHILGIEVMEIPKGTSGKAEQTTKPKVIISSIGIDSVEIPLHSIQTRISGQPFYPNLQILMIGKEQARAGIADIISHFIRDPDMRRTTEAVIAQDKATELLQAKPDESHFTSMYVKDMVTAASSSGRTISSDIGEISRSIHEQSVSLLPVVEPSKDRKEVKVLGTAILNKEKYIDMLNVNESVMIAFLKEDIEHGSLFMKCPKTGQGSAAMDIISTRSDIRPEFKGNKLQIRGNLKLTGYLAEYTCAGQRIEGHENIKRLEAYFTEKLNRRINTTVGSILQRSGADVLDIRDFFEKRKPDQWEAIEPDFGNLLKKAKVDIRTDVHIKLKGAGT</sequence>
<feature type="domain" description="Spore germination protein N-terminal" evidence="9">
    <location>
        <begin position="25"/>
        <end position="194"/>
    </location>
</feature>
<dbReference type="InterPro" id="IPR057336">
    <property type="entry name" value="GerAC_N"/>
</dbReference>
<reference evidence="10" key="1">
    <citation type="submission" date="2023-12" db="EMBL/GenBank/DDBJ databases">
        <title>Fervidustalea candida gen. nov., sp. nov., a novel member of the family Paenibacillaceae isolated from a geothermal area.</title>
        <authorList>
            <person name="Li W.-J."/>
            <person name="Jiao J.-Y."/>
            <person name="Chen Y."/>
        </authorList>
    </citation>
    <scope>NUCLEOTIDE SEQUENCE</scope>
    <source>
        <strain evidence="10">SYSU GA230002</strain>
    </source>
</reference>
<dbReference type="InterPro" id="IPR038501">
    <property type="entry name" value="Spore_GerAC_C_sf"/>
</dbReference>
<evidence type="ECO:0000256" key="6">
    <source>
        <dbReference type="ARBA" id="ARBA00023139"/>
    </source>
</evidence>
<name>A0ABU5ZJH1_9BACL</name>
<accession>A0ABU5ZJH1</accession>
<dbReference type="Pfam" id="PF05504">
    <property type="entry name" value="Spore_GerAC"/>
    <property type="match status" value="1"/>
</dbReference>
<gene>
    <name evidence="10" type="ORF">VF724_13415</name>
</gene>
<comment type="similarity">
    <text evidence="2">Belongs to the GerABKC lipoprotein family.</text>
</comment>
<dbReference type="Pfam" id="PF25198">
    <property type="entry name" value="Spore_GerAC_N"/>
    <property type="match status" value="1"/>
</dbReference>
<keyword evidence="5" id="KW-0472">Membrane</keyword>
<evidence type="ECO:0000313" key="11">
    <source>
        <dbReference type="Proteomes" id="UP001310386"/>
    </source>
</evidence>
<protein>
    <submittedName>
        <fullName evidence="10">Ger(X)C family spore germination protein</fullName>
    </submittedName>
</protein>
<evidence type="ECO:0000259" key="8">
    <source>
        <dbReference type="Pfam" id="PF05504"/>
    </source>
</evidence>
<dbReference type="Gene3D" id="3.30.300.210">
    <property type="entry name" value="Nutrient germinant receptor protein C, domain 3"/>
    <property type="match status" value="1"/>
</dbReference>
<evidence type="ECO:0000256" key="5">
    <source>
        <dbReference type="ARBA" id="ARBA00023136"/>
    </source>
</evidence>
<dbReference type="PANTHER" id="PTHR35789:SF1">
    <property type="entry name" value="SPORE GERMINATION PROTEIN B3"/>
    <property type="match status" value="1"/>
</dbReference>
<dbReference type="InterPro" id="IPR008844">
    <property type="entry name" value="Spore_GerAC-like"/>
</dbReference>
<comment type="subcellular location">
    <subcellularLocation>
        <location evidence="1">Membrane</location>
        <topology evidence="1">Lipid-anchor</topology>
    </subcellularLocation>
</comment>
<evidence type="ECO:0000256" key="4">
    <source>
        <dbReference type="ARBA" id="ARBA00022729"/>
    </source>
</evidence>
<comment type="caution">
    <text evidence="10">The sequence shown here is derived from an EMBL/GenBank/DDBJ whole genome shotgun (WGS) entry which is preliminary data.</text>
</comment>
<evidence type="ECO:0000259" key="9">
    <source>
        <dbReference type="Pfam" id="PF25198"/>
    </source>
</evidence>
<dbReference type="RefSeq" id="WP_371754783.1">
    <property type="nucleotide sequence ID" value="NZ_JAYJLD010000020.1"/>
</dbReference>
<evidence type="ECO:0000313" key="10">
    <source>
        <dbReference type="EMBL" id="MEB3102664.1"/>
    </source>
</evidence>
<dbReference type="Proteomes" id="UP001310386">
    <property type="component" value="Unassembled WGS sequence"/>
</dbReference>
<dbReference type="PANTHER" id="PTHR35789">
    <property type="entry name" value="SPORE GERMINATION PROTEIN B3"/>
    <property type="match status" value="1"/>
</dbReference>
<dbReference type="InterPro" id="IPR046953">
    <property type="entry name" value="Spore_GerAC-like_C"/>
</dbReference>
<proteinExistence type="inferred from homology"/>
<keyword evidence="4" id="KW-0732">Signal</keyword>
<feature type="domain" description="Spore germination GerAC-like C-terminal" evidence="8">
    <location>
        <begin position="206"/>
        <end position="369"/>
    </location>
</feature>
<organism evidence="10 11">
    <name type="scientific">Ferviditalea candida</name>
    <dbReference type="NCBI Taxonomy" id="3108399"/>
    <lineage>
        <taxon>Bacteria</taxon>
        <taxon>Bacillati</taxon>
        <taxon>Bacillota</taxon>
        <taxon>Bacilli</taxon>
        <taxon>Bacillales</taxon>
        <taxon>Paenibacillaceae</taxon>
        <taxon>Ferviditalea</taxon>
    </lineage>
</organism>
<evidence type="ECO:0000256" key="2">
    <source>
        <dbReference type="ARBA" id="ARBA00007886"/>
    </source>
</evidence>
<dbReference type="NCBIfam" id="TIGR02887">
    <property type="entry name" value="spore_ger_x_C"/>
    <property type="match status" value="1"/>
</dbReference>
<evidence type="ECO:0000256" key="7">
    <source>
        <dbReference type="ARBA" id="ARBA00023288"/>
    </source>
</evidence>
<evidence type="ECO:0000256" key="1">
    <source>
        <dbReference type="ARBA" id="ARBA00004635"/>
    </source>
</evidence>
<keyword evidence="6" id="KW-0564">Palmitate</keyword>
<dbReference type="EMBL" id="JAYJLD010000020">
    <property type="protein sequence ID" value="MEB3102664.1"/>
    <property type="molecule type" value="Genomic_DNA"/>
</dbReference>
<keyword evidence="7" id="KW-0449">Lipoprotein</keyword>